<organism evidence="1 2">
    <name type="scientific">Myroides marinus</name>
    <dbReference type="NCBI Taxonomy" id="703342"/>
    <lineage>
        <taxon>Bacteria</taxon>
        <taxon>Pseudomonadati</taxon>
        <taxon>Bacteroidota</taxon>
        <taxon>Flavobacteriia</taxon>
        <taxon>Flavobacteriales</taxon>
        <taxon>Flavobacteriaceae</taxon>
        <taxon>Myroides</taxon>
    </lineage>
</organism>
<evidence type="ECO:0000313" key="1">
    <source>
        <dbReference type="EMBL" id="KZE82596.1"/>
    </source>
</evidence>
<dbReference type="AlphaFoldDB" id="A0A161U9F5"/>
<dbReference type="OrthoDB" id="1415632at2"/>
<comment type="caution">
    <text evidence="1">The sequence shown here is derived from an EMBL/GenBank/DDBJ whole genome shotgun (WGS) entry which is preliminary data.</text>
</comment>
<accession>A0A161U9F5</accession>
<sequence length="246" mass="29275">MITYEANKLQKVMTISLYTTGDVKQYTAQEIEAVKELKEYSIPSDYLLFLKTYGLGEMNNLLMFNIPDKDYVKNTFSEYMDIWQWEEGDEQKALNSISIGSTIDGDVICLIDTEVPYMILPRHSDRPIKFNSLAEVIVHYDKMYGLKGDYYFDSYDDWERLSFDDFIQFKERRMEVVKQMHQAFFKEYTFDKAYHTEKQPLYLIKDVGGWIRFDLVYGYSIQLKYQKRYAEKAVEVYSYLQGVMKS</sequence>
<dbReference type="SUPFAM" id="SSF160631">
    <property type="entry name" value="SMI1/KNR4-like"/>
    <property type="match status" value="1"/>
</dbReference>
<gene>
    <name evidence="1" type="ORF">AV926_06950</name>
</gene>
<dbReference type="InterPro" id="IPR037883">
    <property type="entry name" value="Knr4/Smi1-like_sf"/>
</dbReference>
<name>A0A161U9F5_9FLAO</name>
<evidence type="ECO:0008006" key="3">
    <source>
        <dbReference type="Google" id="ProtNLM"/>
    </source>
</evidence>
<evidence type="ECO:0000313" key="2">
    <source>
        <dbReference type="Proteomes" id="UP000076630"/>
    </source>
</evidence>
<proteinExistence type="predicted"/>
<reference evidence="1 2" key="1">
    <citation type="submission" date="2016-01" db="EMBL/GenBank/DDBJ databases">
        <title>Whole genome sequencing of Myroides marinus L41.</title>
        <authorList>
            <person name="Hong K.W."/>
        </authorList>
    </citation>
    <scope>NUCLEOTIDE SEQUENCE [LARGE SCALE GENOMIC DNA]</scope>
    <source>
        <strain evidence="1 2">L41</strain>
    </source>
</reference>
<dbReference type="Proteomes" id="UP000076630">
    <property type="component" value="Unassembled WGS sequence"/>
</dbReference>
<dbReference type="EMBL" id="LQNU01000044">
    <property type="protein sequence ID" value="KZE82596.1"/>
    <property type="molecule type" value="Genomic_DNA"/>
</dbReference>
<dbReference type="Gene3D" id="3.40.1580.10">
    <property type="entry name" value="SMI1/KNR4-like"/>
    <property type="match status" value="1"/>
</dbReference>
<keyword evidence="2" id="KW-1185">Reference proteome</keyword>
<protein>
    <recommendedName>
        <fullName evidence="3">Knr4/Smi1-like domain-containing protein</fullName>
    </recommendedName>
</protein>